<reference evidence="1 2" key="1">
    <citation type="submission" date="2009-02" db="EMBL/GenBank/DDBJ databases">
        <title>Sequencing of the draft genome and assembly of Lutiella nitroferrum 2002.</title>
        <authorList>
            <consortium name="US DOE Joint Genome Institute (JGI-PGF)"/>
            <person name="Lucas S."/>
            <person name="Copeland A."/>
            <person name="Lapidus A."/>
            <person name="Glavina del Rio T."/>
            <person name="Tice H."/>
            <person name="Bruce D."/>
            <person name="Goodwin L."/>
            <person name="Pitluck S."/>
            <person name="Larimer F."/>
            <person name="Land M.L."/>
            <person name="Hauser L."/>
            <person name="Coates J.D."/>
        </authorList>
    </citation>
    <scope>NUCLEOTIDE SEQUENCE [LARGE SCALE GENOMIC DNA]</scope>
    <source>
        <strain evidence="1 2">2002</strain>
    </source>
</reference>
<dbReference type="AlphaFoldDB" id="B9Z296"/>
<accession>B9Z296</accession>
<sequence length="485" mass="54371">MNLNDLDRLRHAGDVEPLPIEPPVPFAHDFDPTPWPNDCLPASMLDAANAIAEYVKAPLALASMAILASVGHLAQRMANARHPAVTEPIPCSLFILSIANSADRKSAVYNLAARPLLTSESEARQRHQALKDKIEKELVNAKSGARGSLREELPRDPRTIYTEATLEKIIRDFIQGSRPAMSWSTDEGAQFFAGYSMKADTRASALGALTRLFDGRGVERDRVSQESGSGVRFNIRFSLFLSAQPAAVMSSLHDPLLQGQGFLPRFLLSAPSSLAGTRLLSAEDLTRRADSDPRLCRYWSTLTRMNQAHEQLDNYGGLILPMAEWEPDALEMWREHYNITERRLDSLDGDLRDNLQAFGGRAGELVARVATVFSVWRYFEYGTDNLRVSEADITKACLLIDYSLSEWQRISANVSLSETESDARGLLNFLQRDTARWQTFTKTELATKGWRPLRNEKDRRSNALDELVKRHWLTFDGAQFRLAPP</sequence>
<dbReference type="eggNOG" id="COG4983">
    <property type="taxonomic scope" value="Bacteria"/>
</dbReference>
<dbReference type="Pfam" id="PF13148">
    <property type="entry name" value="DUF3987"/>
    <property type="match status" value="1"/>
</dbReference>
<name>B9Z296_9NEIS</name>
<gene>
    <name evidence="1" type="ORF">FuraDRAFT_1481</name>
</gene>
<evidence type="ECO:0008006" key="3">
    <source>
        <dbReference type="Google" id="ProtNLM"/>
    </source>
</evidence>
<organism evidence="1 2">
    <name type="scientific">Pseudogulbenkiania ferrooxidans 2002</name>
    <dbReference type="NCBI Taxonomy" id="279714"/>
    <lineage>
        <taxon>Bacteria</taxon>
        <taxon>Pseudomonadati</taxon>
        <taxon>Pseudomonadota</taxon>
        <taxon>Betaproteobacteria</taxon>
        <taxon>Neisseriales</taxon>
        <taxon>Chromobacteriaceae</taxon>
        <taxon>Pseudogulbenkiania</taxon>
    </lineage>
</organism>
<proteinExistence type="predicted"/>
<dbReference type="Proteomes" id="UP000003165">
    <property type="component" value="Unassembled WGS sequence"/>
</dbReference>
<dbReference type="EMBL" id="ACIS01000003">
    <property type="protein sequence ID" value="EEG09541.1"/>
    <property type="molecule type" value="Genomic_DNA"/>
</dbReference>
<protein>
    <recommendedName>
        <fullName evidence="3">DUF3987 domain-containing protein</fullName>
    </recommendedName>
</protein>
<evidence type="ECO:0000313" key="1">
    <source>
        <dbReference type="EMBL" id="EEG09541.1"/>
    </source>
</evidence>
<dbReference type="RefSeq" id="WP_008953501.1">
    <property type="nucleotide sequence ID" value="NZ_ACIS01000003.1"/>
</dbReference>
<keyword evidence="2" id="KW-1185">Reference proteome</keyword>
<comment type="caution">
    <text evidence="1">The sequence shown here is derived from an EMBL/GenBank/DDBJ whole genome shotgun (WGS) entry which is preliminary data.</text>
</comment>
<dbReference type="InterPro" id="IPR025048">
    <property type="entry name" value="DUF3987"/>
</dbReference>
<evidence type="ECO:0000313" key="2">
    <source>
        <dbReference type="Proteomes" id="UP000003165"/>
    </source>
</evidence>